<reference evidence="1 2" key="1">
    <citation type="submission" date="2019-03" db="EMBL/GenBank/DDBJ databases">
        <title>Genomic Encyclopedia of Type Strains, Phase IV (KMG-IV): sequencing the most valuable type-strain genomes for metagenomic binning, comparative biology and taxonomic classification.</title>
        <authorList>
            <person name="Goeker M."/>
        </authorList>
    </citation>
    <scope>NUCLEOTIDE SEQUENCE [LARGE SCALE GENOMIC DNA]</scope>
    <source>
        <strain evidence="1 2">DSM 45934</strain>
    </source>
</reference>
<name>A0A4R2J2Z0_9PSEU</name>
<gene>
    <name evidence="1" type="ORF">EV192_1115</name>
</gene>
<sequence>MTTPAVARRGFTLALPEGFIELPVDEEDFDIPEVRSTLVAKMAALFGLDPDSEYAAATAAAYSAIGLTAGQGMDYAAVALYRSPDDPTRPIMITLTCTTMPSEHHTVPAAVEGLLEVHESQAKGVPARHRLPIGPAVTLVTEDPQALEYEGESVPILSRQVSLWVPDPDGTTVGVVAVQTNSWQDWEHVCVVAVDIFDSFEWQPLDES</sequence>
<protein>
    <submittedName>
        <fullName evidence="1">Uncharacterized protein</fullName>
    </submittedName>
</protein>
<dbReference type="AlphaFoldDB" id="A0A4R2J2Z0"/>
<dbReference type="EMBL" id="SLWS01000011">
    <property type="protein sequence ID" value="TCO52811.1"/>
    <property type="molecule type" value="Genomic_DNA"/>
</dbReference>
<evidence type="ECO:0000313" key="1">
    <source>
        <dbReference type="EMBL" id="TCO52811.1"/>
    </source>
</evidence>
<dbReference type="RefSeq" id="WP_132123785.1">
    <property type="nucleotide sequence ID" value="NZ_SLWS01000011.1"/>
</dbReference>
<keyword evidence="2" id="KW-1185">Reference proteome</keyword>
<organism evidence="1 2">
    <name type="scientific">Actinocrispum wychmicini</name>
    <dbReference type="NCBI Taxonomy" id="1213861"/>
    <lineage>
        <taxon>Bacteria</taxon>
        <taxon>Bacillati</taxon>
        <taxon>Actinomycetota</taxon>
        <taxon>Actinomycetes</taxon>
        <taxon>Pseudonocardiales</taxon>
        <taxon>Pseudonocardiaceae</taxon>
        <taxon>Actinocrispum</taxon>
    </lineage>
</organism>
<dbReference type="OrthoDB" id="3630047at2"/>
<evidence type="ECO:0000313" key="2">
    <source>
        <dbReference type="Proteomes" id="UP000295680"/>
    </source>
</evidence>
<proteinExistence type="predicted"/>
<accession>A0A4R2J2Z0</accession>
<comment type="caution">
    <text evidence="1">The sequence shown here is derived from an EMBL/GenBank/DDBJ whole genome shotgun (WGS) entry which is preliminary data.</text>
</comment>
<dbReference type="Proteomes" id="UP000295680">
    <property type="component" value="Unassembled WGS sequence"/>
</dbReference>